<reference evidence="2 3" key="1">
    <citation type="submission" date="2017-12" db="EMBL/GenBank/DDBJ databases">
        <title>Comparative genomics of Botrytis spp.</title>
        <authorList>
            <person name="Valero-Jimenez C.A."/>
            <person name="Tapia P."/>
            <person name="Veloso J."/>
            <person name="Silva-Moreno E."/>
            <person name="Staats M."/>
            <person name="Valdes J.H."/>
            <person name="Van Kan J.A.L."/>
        </authorList>
    </citation>
    <scope>NUCLEOTIDE SEQUENCE [LARGE SCALE GENOMIC DNA]</scope>
    <source>
        <strain evidence="2 3">MUCL3349</strain>
    </source>
</reference>
<evidence type="ECO:0000313" key="2">
    <source>
        <dbReference type="EMBL" id="TGO85467.1"/>
    </source>
</evidence>
<gene>
    <name evidence="2" type="ORF">BPOR_0394g00120</name>
</gene>
<accession>A0A4Z1KHB9</accession>
<dbReference type="SUPFAM" id="SSF75304">
    <property type="entry name" value="Amidase signature (AS) enzymes"/>
    <property type="match status" value="1"/>
</dbReference>
<feature type="domain" description="Amidase" evidence="1">
    <location>
        <begin position="70"/>
        <end position="190"/>
    </location>
</feature>
<comment type="caution">
    <text evidence="2">The sequence shown here is derived from an EMBL/GenBank/DDBJ whole genome shotgun (WGS) entry which is preliminary data.</text>
</comment>
<dbReference type="AlphaFoldDB" id="A0A4Z1KHB9"/>
<dbReference type="InterPro" id="IPR000120">
    <property type="entry name" value="Amidase"/>
</dbReference>
<dbReference type="GO" id="GO:0003824">
    <property type="term" value="F:catalytic activity"/>
    <property type="evidence" value="ECO:0007669"/>
    <property type="project" value="InterPro"/>
</dbReference>
<organism evidence="2 3">
    <name type="scientific">Botrytis porri</name>
    <dbReference type="NCBI Taxonomy" id="87229"/>
    <lineage>
        <taxon>Eukaryota</taxon>
        <taxon>Fungi</taxon>
        <taxon>Dikarya</taxon>
        <taxon>Ascomycota</taxon>
        <taxon>Pezizomycotina</taxon>
        <taxon>Leotiomycetes</taxon>
        <taxon>Helotiales</taxon>
        <taxon>Sclerotiniaceae</taxon>
        <taxon>Botrytis</taxon>
    </lineage>
</organism>
<evidence type="ECO:0000313" key="3">
    <source>
        <dbReference type="Proteomes" id="UP000297280"/>
    </source>
</evidence>
<name>A0A4Z1KHB9_9HELO</name>
<dbReference type="InterPro" id="IPR023631">
    <property type="entry name" value="Amidase_dom"/>
</dbReference>
<dbReference type="InterPro" id="IPR036928">
    <property type="entry name" value="AS_sf"/>
</dbReference>
<dbReference type="EMBL" id="PQXO01000393">
    <property type="protein sequence ID" value="TGO85467.1"/>
    <property type="molecule type" value="Genomic_DNA"/>
</dbReference>
<dbReference type="STRING" id="87229.A0A4Z1KHB9"/>
<dbReference type="Pfam" id="PF01425">
    <property type="entry name" value="Amidase"/>
    <property type="match status" value="1"/>
</dbReference>
<dbReference type="Gene3D" id="3.90.1300.10">
    <property type="entry name" value="Amidase signature (AS) domain"/>
    <property type="match status" value="1"/>
</dbReference>
<sequence>MPIEVNPIQSGITLVILGWIVSEFEFIQKLIYNNAGFTMSRGLDLGDATERYVKLYFHSSAEILLLHPIISFIATNVESVLAAAEKSAAIYGAGKSLGLLDGVSTAIKDASHIAGYRTTNGRAANDELFPISENSDWPIQELEGCGVIIFGKTNMYEYGTDTTGLDPYWGTSRNPHNRNCYTGGSPSGSA</sequence>
<dbReference type="PANTHER" id="PTHR11895:SF67">
    <property type="entry name" value="AMIDASE DOMAIN-CONTAINING PROTEIN"/>
    <property type="match status" value="1"/>
</dbReference>
<dbReference type="PANTHER" id="PTHR11895">
    <property type="entry name" value="TRANSAMIDASE"/>
    <property type="match status" value="1"/>
</dbReference>
<proteinExistence type="predicted"/>
<dbReference type="Proteomes" id="UP000297280">
    <property type="component" value="Unassembled WGS sequence"/>
</dbReference>
<protein>
    <recommendedName>
        <fullName evidence="1">Amidase domain-containing protein</fullName>
    </recommendedName>
</protein>
<evidence type="ECO:0000259" key="1">
    <source>
        <dbReference type="Pfam" id="PF01425"/>
    </source>
</evidence>
<keyword evidence="3" id="KW-1185">Reference proteome</keyword>